<dbReference type="SUPFAM" id="SSF56281">
    <property type="entry name" value="Metallo-hydrolase/oxidoreductase"/>
    <property type="match status" value="1"/>
</dbReference>
<dbReference type="Pfam" id="PF00753">
    <property type="entry name" value="Lactamase_B"/>
    <property type="match status" value="1"/>
</dbReference>
<dbReference type="InterPro" id="IPR036866">
    <property type="entry name" value="RibonucZ/Hydroxyglut_hydro"/>
</dbReference>
<dbReference type="GeneID" id="106161505"/>
<evidence type="ECO:0000259" key="1">
    <source>
        <dbReference type="SMART" id="SM00849"/>
    </source>
</evidence>
<dbReference type="STRING" id="7574.A0A1S3I6U1"/>
<accession>A0A1S3I6U1</accession>
<dbReference type="Gene3D" id="3.60.15.10">
    <property type="entry name" value="Ribonuclease Z/Hydroxyacylglutathione hydrolase-like"/>
    <property type="match status" value="1"/>
</dbReference>
<name>A0A1S3I6U1_LINAN</name>
<dbReference type="OrthoDB" id="17458at2759"/>
<dbReference type="SMART" id="SM00849">
    <property type="entry name" value="Lactamase_B"/>
    <property type="match status" value="1"/>
</dbReference>
<dbReference type="Proteomes" id="UP000085678">
    <property type="component" value="Unplaced"/>
</dbReference>
<organism evidence="2 3">
    <name type="scientific">Lingula anatina</name>
    <name type="common">Brachiopod</name>
    <name type="synonym">Lingula unguis</name>
    <dbReference type="NCBI Taxonomy" id="7574"/>
    <lineage>
        <taxon>Eukaryota</taxon>
        <taxon>Metazoa</taxon>
        <taxon>Spiralia</taxon>
        <taxon>Lophotrochozoa</taxon>
        <taxon>Brachiopoda</taxon>
        <taxon>Linguliformea</taxon>
        <taxon>Lingulata</taxon>
        <taxon>Lingulida</taxon>
        <taxon>Linguloidea</taxon>
        <taxon>Lingulidae</taxon>
        <taxon>Lingula</taxon>
    </lineage>
</organism>
<dbReference type="KEGG" id="lak:106161505"/>
<feature type="domain" description="Metallo-beta-lactamase" evidence="1">
    <location>
        <begin position="32"/>
        <end position="234"/>
    </location>
</feature>
<protein>
    <submittedName>
        <fullName evidence="3">Metallo-beta-lactamase domain-containing protein 2</fullName>
    </submittedName>
</protein>
<dbReference type="InterPro" id="IPR001279">
    <property type="entry name" value="Metallo-B-lactamas"/>
</dbReference>
<dbReference type="OMA" id="VASHTHF"/>
<keyword evidence="2" id="KW-1185">Reference proteome</keyword>
<sequence length="285" mass="32273">MGEVSPTLWFKTEGIHENLYRITEQYFFEGNRCNIWLVKGPERDVIIDSGLGVCDLKQHLESLHLIDPPPGGTRDCTLICTHNHFDHSGGARHFDNVLIHQNDLDGLRQGRQTETLNYVKTAHFYRTPYPGFSACKYAVPPTECKSVQHGDRIELGQGDYLEVIHVPGHTKGSIMIFYPMRGELFSGDFVYDCGPGSGLFDWLPTSCVTDYVQSARDTIDWLMNTSLKGIYPGHFRPFKPQRMRTILQEYVEAKDQLGSKCCASCLQATTWAFFLLGCFRCCPCG</sequence>
<evidence type="ECO:0000313" key="2">
    <source>
        <dbReference type="Proteomes" id="UP000085678"/>
    </source>
</evidence>
<dbReference type="RefSeq" id="XP_013393928.1">
    <property type="nucleotide sequence ID" value="XM_013538474.2"/>
</dbReference>
<proteinExistence type="predicted"/>
<evidence type="ECO:0000313" key="3">
    <source>
        <dbReference type="RefSeq" id="XP_013393928.1"/>
    </source>
</evidence>
<dbReference type="InterPro" id="IPR050855">
    <property type="entry name" value="NDM-1-like"/>
</dbReference>
<gene>
    <name evidence="3" type="primary">LOC106161505</name>
</gene>
<dbReference type="PANTHER" id="PTHR42951">
    <property type="entry name" value="METALLO-BETA-LACTAMASE DOMAIN-CONTAINING"/>
    <property type="match status" value="1"/>
</dbReference>
<reference evidence="3" key="1">
    <citation type="submission" date="2025-08" db="UniProtKB">
        <authorList>
            <consortium name="RefSeq"/>
        </authorList>
    </citation>
    <scope>IDENTIFICATION</scope>
    <source>
        <tissue evidence="3">Gonads</tissue>
    </source>
</reference>
<dbReference type="PANTHER" id="PTHR42951:SF4">
    <property type="entry name" value="ACYL-COENZYME A THIOESTERASE MBLAC2"/>
    <property type="match status" value="1"/>
</dbReference>
<dbReference type="InParanoid" id="A0A1S3I6U1"/>
<dbReference type="AlphaFoldDB" id="A0A1S3I6U1"/>